<dbReference type="SUPFAM" id="SSF69618">
    <property type="entry name" value="HemD-like"/>
    <property type="match status" value="1"/>
</dbReference>
<feature type="domain" description="Tetrapyrrole biosynthesis uroporphyrinogen III synthase" evidence="1">
    <location>
        <begin position="26"/>
        <end position="238"/>
    </location>
</feature>
<dbReference type="GO" id="GO:0004852">
    <property type="term" value="F:uroporphyrinogen-III synthase activity"/>
    <property type="evidence" value="ECO:0007669"/>
    <property type="project" value="InterPro"/>
</dbReference>
<dbReference type="GO" id="GO:0005829">
    <property type="term" value="C:cytosol"/>
    <property type="evidence" value="ECO:0007669"/>
    <property type="project" value="TreeGrafter"/>
</dbReference>
<dbReference type="AlphaFoldDB" id="A0A1D3UFM5"/>
<dbReference type="PANTHER" id="PTHR12390:SF0">
    <property type="entry name" value="UROPORPHYRINOGEN-III SYNTHASE"/>
    <property type="match status" value="1"/>
</dbReference>
<dbReference type="PANTHER" id="PTHR12390">
    <property type="entry name" value="UROPORPHYRINOGEN III SYNTHASE"/>
    <property type="match status" value="1"/>
</dbReference>
<dbReference type="EMBL" id="NSLJ01000002">
    <property type="protein sequence ID" value="PDP45020.1"/>
    <property type="molecule type" value="Genomic_DNA"/>
</dbReference>
<dbReference type="Pfam" id="PF02602">
    <property type="entry name" value="HEM4"/>
    <property type="match status" value="1"/>
</dbReference>
<dbReference type="InterPro" id="IPR003754">
    <property type="entry name" value="4pyrrol_synth_uPrphyn_synth"/>
</dbReference>
<dbReference type="OMA" id="KYVVYRK"/>
<evidence type="ECO:0000313" key="3">
    <source>
        <dbReference type="EMBL" id="SCQ18950.1"/>
    </source>
</evidence>
<accession>A0A1D3UFM5</accession>
<dbReference type="Proteomes" id="UP000219259">
    <property type="component" value="Unassembled WGS sequence"/>
</dbReference>
<dbReference type="Proteomes" id="UP000182057">
    <property type="component" value="Unassembled WGS sequence"/>
</dbReference>
<reference evidence="3 4" key="1">
    <citation type="submission" date="2016-09" db="EMBL/GenBank/DDBJ databases">
        <authorList>
            <person name="Capua I."/>
            <person name="De Benedictis P."/>
            <person name="Joannis T."/>
            <person name="Lombin L.H."/>
            <person name="Cattoli G."/>
        </authorList>
    </citation>
    <scope>NUCLEOTIDE SEQUENCE [LARGE SCALE GENOMIC DNA]</scope>
    <source>
        <strain evidence="3 4">UB20</strain>
    </source>
</reference>
<evidence type="ECO:0000313" key="4">
    <source>
        <dbReference type="Proteomes" id="UP000182057"/>
    </source>
</evidence>
<dbReference type="EMBL" id="FMMM01000021">
    <property type="protein sequence ID" value="SCQ18950.1"/>
    <property type="molecule type" value="Genomic_DNA"/>
</dbReference>
<evidence type="ECO:0000313" key="2">
    <source>
        <dbReference type="EMBL" id="PDP45020.1"/>
    </source>
</evidence>
<dbReference type="GO" id="GO:0006780">
    <property type="term" value="P:uroporphyrinogen III biosynthetic process"/>
    <property type="evidence" value="ECO:0007669"/>
    <property type="project" value="InterPro"/>
</dbReference>
<dbReference type="InterPro" id="IPR036108">
    <property type="entry name" value="4pyrrol_syn_uPrphyn_synt_sf"/>
</dbReference>
<dbReference type="Gene3D" id="3.40.50.10090">
    <property type="match status" value="2"/>
</dbReference>
<protein>
    <submittedName>
        <fullName evidence="3">Uroporphyrinogen-III synthase</fullName>
    </submittedName>
</protein>
<dbReference type="OrthoDB" id="1149788at2"/>
<sequence length="258" mass="29611">MALSIKKLLVSQPKPTSEKSPYFDIAEKYGVDIDFRPFIKVEPLTAKEFRQQRVAILDYSAVIFTARTAIDHFFRLCKEMRITVPETMKYFCMTETIAVYLQKYIIYRKRKVFYGQSGKMGDLITLIGKHSKEKYLLPVSDIHKEDLTTVLDTKKIVYKTAVMYRTVSNDFNKDEKFDYDMLLFFSPSGITSLMKNFPKFKQKDIRIGCFGPTTAKAAVEAGLRLDVEAPTPEAPSMTAALEQYLKKELGNGKKNANR</sequence>
<dbReference type="InterPro" id="IPR039793">
    <property type="entry name" value="UROS/Hem4"/>
</dbReference>
<gene>
    <name evidence="2" type="ORF">CLI86_01405</name>
    <name evidence="3" type="ORF">TFUB20_00533</name>
</gene>
<evidence type="ECO:0000313" key="5">
    <source>
        <dbReference type="Proteomes" id="UP000219259"/>
    </source>
</evidence>
<name>A0A1D3UFM5_TANFO</name>
<evidence type="ECO:0000259" key="1">
    <source>
        <dbReference type="Pfam" id="PF02602"/>
    </source>
</evidence>
<proteinExistence type="predicted"/>
<organism evidence="3 4">
    <name type="scientific">Tannerella forsythia</name>
    <name type="common">Bacteroides forsythus</name>
    <dbReference type="NCBI Taxonomy" id="28112"/>
    <lineage>
        <taxon>Bacteria</taxon>
        <taxon>Pseudomonadati</taxon>
        <taxon>Bacteroidota</taxon>
        <taxon>Bacteroidia</taxon>
        <taxon>Bacteroidales</taxon>
        <taxon>Tannerellaceae</taxon>
        <taxon>Tannerella</taxon>
    </lineage>
</organism>
<reference evidence="2 5" key="2">
    <citation type="submission" date="2017-09" db="EMBL/GenBank/DDBJ databases">
        <title>Phase variable restriction modification systems are present in the genome sequences of periodontal pathogens Prevotella intermedia, Tannerella forsythia and Porphyromonas gingivalis.</title>
        <authorList>
            <person name="Haigh R.D."/>
            <person name="Crawford L."/>
            <person name="Ralph J."/>
            <person name="Wanford J."/>
            <person name="Vartoukian S.R."/>
            <person name="Hijazib K."/>
            <person name="Wade W."/>
            <person name="Oggioni M.R."/>
        </authorList>
    </citation>
    <scope>NUCLEOTIDE SEQUENCE [LARGE SCALE GENOMIC DNA]</scope>
    <source>
        <strain evidence="2 5">WW11663</strain>
    </source>
</reference>
<dbReference type="CDD" id="cd06578">
    <property type="entry name" value="HemD"/>
    <property type="match status" value="1"/>
</dbReference>